<evidence type="ECO:0008006" key="12">
    <source>
        <dbReference type="Google" id="ProtNLM"/>
    </source>
</evidence>
<protein>
    <recommendedName>
        <fullName evidence="12">Glycosyltransferase RgtA/B/C/D-like domain-containing protein</fullName>
    </recommendedName>
</protein>
<evidence type="ECO:0000256" key="9">
    <source>
        <dbReference type="SAM" id="Phobius"/>
    </source>
</evidence>
<dbReference type="GO" id="GO:0016763">
    <property type="term" value="F:pentosyltransferase activity"/>
    <property type="evidence" value="ECO:0007669"/>
    <property type="project" value="TreeGrafter"/>
</dbReference>
<gene>
    <name evidence="10" type="ORF">A3D34_02960</name>
</gene>
<evidence type="ECO:0000313" key="10">
    <source>
        <dbReference type="EMBL" id="OGZ66107.1"/>
    </source>
</evidence>
<feature type="compositionally biased region" description="Polar residues" evidence="8">
    <location>
        <begin position="363"/>
        <end position="372"/>
    </location>
</feature>
<feature type="transmembrane region" description="Helical" evidence="9">
    <location>
        <begin position="69"/>
        <end position="88"/>
    </location>
</feature>
<dbReference type="PANTHER" id="PTHR33908">
    <property type="entry name" value="MANNOSYLTRANSFERASE YKCB-RELATED"/>
    <property type="match status" value="1"/>
</dbReference>
<evidence type="ECO:0000256" key="2">
    <source>
        <dbReference type="ARBA" id="ARBA00022475"/>
    </source>
</evidence>
<dbReference type="AlphaFoldDB" id="A0A1G2HUG1"/>
<evidence type="ECO:0000256" key="4">
    <source>
        <dbReference type="ARBA" id="ARBA00022679"/>
    </source>
</evidence>
<feature type="region of interest" description="Disordered" evidence="8">
    <location>
        <begin position="343"/>
        <end position="386"/>
    </location>
</feature>
<keyword evidence="5 9" id="KW-0812">Transmembrane</keyword>
<dbReference type="Proteomes" id="UP000179183">
    <property type="component" value="Unassembled WGS sequence"/>
</dbReference>
<feature type="transmembrane region" description="Helical" evidence="9">
    <location>
        <begin position="20"/>
        <end position="36"/>
    </location>
</feature>
<evidence type="ECO:0000313" key="11">
    <source>
        <dbReference type="Proteomes" id="UP000179183"/>
    </source>
</evidence>
<reference evidence="10 11" key="1">
    <citation type="journal article" date="2016" name="Nat. Commun.">
        <title>Thousands of microbial genomes shed light on interconnected biogeochemical processes in an aquifer system.</title>
        <authorList>
            <person name="Anantharaman K."/>
            <person name="Brown C.T."/>
            <person name="Hug L.A."/>
            <person name="Sharon I."/>
            <person name="Castelle C.J."/>
            <person name="Probst A.J."/>
            <person name="Thomas B.C."/>
            <person name="Singh A."/>
            <person name="Wilkins M.J."/>
            <person name="Karaoz U."/>
            <person name="Brodie E.L."/>
            <person name="Williams K.H."/>
            <person name="Hubbard S.S."/>
            <person name="Banfield J.F."/>
        </authorList>
    </citation>
    <scope>NUCLEOTIDE SEQUENCE [LARGE SCALE GENOMIC DNA]</scope>
</reference>
<comment type="caution">
    <text evidence="10">The sequence shown here is derived from an EMBL/GenBank/DDBJ whole genome shotgun (WGS) entry which is preliminary data.</text>
</comment>
<organism evidence="10 11">
    <name type="scientific">Candidatus Staskawiczbacteria bacterium RIFCSPHIGHO2_02_FULL_33_16</name>
    <dbReference type="NCBI Taxonomy" id="1802204"/>
    <lineage>
        <taxon>Bacteria</taxon>
        <taxon>Candidatus Staskawicziibacteriota</taxon>
    </lineage>
</organism>
<keyword evidence="7 9" id="KW-0472">Membrane</keyword>
<keyword evidence="6 9" id="KW-1133">Transmembrane helix</keyword>
<feature type="transmembrane region" description="Helical" evidence="9">
    <location>
        <begin position="177"/>
        <end position="198"/>
    </location>
</feature>
<evidence type="ECO:0000256" key="7">
    <source>
        <dbReference type="ARBA" id="ARBA00023136"/>
    </source>
</evidence>
<sequence length="541" mass="61066">MHLFKNFINTITTQEKKPIIYSVLFLAISFCIVGFFNKTLAVGLLLLLFLTVATLFIIFKTIGYDKNTYIIFLIALLVHFGAVLFIYYGHFKPFGGGADFEGYNQIGIEIAHRFGNGNFSLEGLYTDHFFPILIGILYLLTLPSMIVGQLFVVWLAAISILLVYLIAQELGATKKAAFLASLIVIVYPSYLYFGSILLKDTVVTPLALAGLLLTIKMAKKFSWIKFLVFFIILTSLINLRFYVGYALMFSFIFSWPLLSAFSPKKKIIYWLIMVVLLGFSPQFVDNGYYASSSFKKFLTPKNITYYREILYSNSPESPLNTKPSEPQVVASLPVDQKPIIAEPTVTQPSQPVNPKPVIPVAPQPTTSEPTIAQPNTSQPNQSSSEEFGGSASTFFLETGFTKGALVFLKNSSQSFIYSLLGPFPWQFQYKRQMVGLVETIPWYILILASFYSCARFIRKNGVLRFLKLYKFSLPLLLFSVLVLGALSLFINNYGIIARIRVPVFICLALTMCVVFDTGLENYYLELRNAFRRFSLNSRTKI</sequence>
<feature type="transmembrane region" description="Helical" evidence="9">
    <location>
        <begin position="469"/>
        <end position="490"/>
    </location>
</feature>
<name>A0A1G2HUG1_9BACT</name>
<feature type="compositionally biased region" description="Pro residues" evidence="8">
    <location>
        <begin position="351"/>
        <end position="362"/>
    </location>
</feature>
<evidence type="ECO:0000256" key="3">
    <source>
        <dbReference type="ARBA" id="ARBA00022676"/>
    </source>
</evidence>
<feature type="transmembrane region" description="Helical" evidence="9">
    <location>
        <begin position="42"/>
        <end position="62"/>
    </location>
</feature>
<keyword evidence="4" id="KW-0808">Transferase</keyword>
<evidence type="ECO:0000256" key="5">
    <source>
        <dbReference type="ARBA" id="ARBA00022692"/>
    </source>
</evidence>
<feature type="transmembrane region" description="Helical" evidence="9">
    <location>
        <begin position="226"/>
        <end position="255"/>
    </location>
</feature>
<evidence type="ECO:0000256" key="8">
    <source>
        <dbReference type="SAM" id="MobiDB-lite"/>
    </source>
</evidence>
<proteinExistence type="predicted"/>
<feature type="compositionally biased region" description="Low complexity" evidence="8">
    <location>
        <begin position="373"/>
        <end position="384"/>
    </location>
</feature>
<evidence type="ECO:0000256" key="1">
    <source>
        <dbReference type="ARBA" id="ARBA00004651"/>
    </source>
</evidence>
<feature type="transmembrane region" description="Helical" evidence="9">
    <location>
        <begin position="440"/>
        <end position="457"/>
    </location>
</feature>
<dbReference type="GO" id="GO:0005886">
    <property type="term" value="C:plasma membrane"/>
    <property type="evidence" value="ECO:0007669"/>
    <property type="project" value="UniProtKB-SubCell"/>
</dbReference>
<dbReference type="InterPro" id="IPR050297">
    <property type="entry name" value="LipidA_mod_glycosyltrf_83"/>
</dbReference>
<accession>A0A1G2HUG1</accession>
<dbReference type="GO" id="GO:0009103">
    <property type="term" value="P:lipopolysaccharide biosynthetic process"/>
    <property type="evidence" value="ECO:0007669"/>
    <property type="project" value="UniProtKB-ARBA"/>
</dbReference>
<comment type="subcellular location">
    <subcellularLocation>
        <location evidence="1">Cell membrane</location>
        <topology evidence="1">Multi-pass membrane protein</topology>
    </subcellularLocation>
</comment>
<feature type="transmembrane region" description="Helical" evidence="9">
    <location>
        <begin position="267"/>
        <end position="284"/>
    </location>
</feature>
<dbReference type="PANTHER" id="PTHR33908:SF11">
    <property type="entry name" value="MEMBRANE PROTEIN"/>
    <property type="match status" value="1"/>
</dbReference>
<keyword evidence="3" id="KW-0328">Glycosyltransferase</keyword>
<feature type="transmembrane region" description="Helical" evidence="9">
    <location>
        <begin position="132"/>
        <end position="165"/>
    </location>
</feature>
<feature type="transmembrane region" description="Helical" evidence="9">
    <location>
        <begin position="502"/>
        <end position="524"/>
    </location>
</feature>
<evidence type="ECO:0000256" key="6">
    <source>
        <dbReference type="ARBA" id="ARBA00022989"/>
    </source>
</evidence>
<dbReference type="EMBL" id="MHOQ01000032">
    <property type="protein sequence ID" value="OGZ66107.1"/>
    <property type="molecule type" value="Genomic_DNA"/>
</dbReference>
<keyword evidence="2" id="KW-1003">Cell membrane</keyword>